<dbReference type="InterPro" id="IPR009351">
    <property type="entry name" value="AlkZ-like"/>
</dbReference>
<dbReference type="PANTHER" id="PTHR38479:SF2">
    <property type="entry name" value="WINGED HELIX DNA-BINDING DOMAIN-CONTAINING PROTEIN"/>
    <property type="match status" value="1"/>
</dbReference>
<sequence length="366" mass="42292">MKPRDISSIRLINQQIETSSFTCGKELVSWMGAMQAQDYAMASWGIGLRIPGFTEKKVQAEIDQGRILRTHLLRPTWHFVAADDIWWMLELTASHVKTKSRSRFKELGLSPEICQKSNRIIEKAFSKNKYLTREELHAEIENNKLSIDKDRLTYLIFWAELEGILCSGIKRDKNQTYAILGDRVPKPSSLSRDEALAKLAFTYFSSHCPASLADFSWWSGLSVTDAKRAMEIIRPKFIFETIADQQYWFPENFSTPFPKNSSVHLLPAFDEFLISYKDRTAAFPLGHHPKAFTINGIFHPVIVVNGQVKGIWKRTIKKDKVYFEPFFFNPVPQKTLDLTKKAAINFAEFLDKKIEILNQDKFDEKR</sequence>
<accession>A0A1D7QPX0</accession>
<dbReference type="AlphaFoldDB" id="A0A1D7QPX0"/>
<reference evidence="1 2" key="1">
    <citation type="submission" date="2016-08" db="EMBL/GenBank/DDBJ databases">
        <authorList>
            <person name="Seilhamer J.J."/>
        </authorList>
    </citation>
    <scope>NUCLEOTIDE SEQUENCE [LARGE SCALE GENOMIC DNA]</scope>
    <source>
        <strain evidence="1 2">DX4</strain>
    </source>
</reference>
<evidence type="ECO:0000313" key="1">
    <source>
        <dbReference type="EMBL" id="AOM80722.1"/>
    </source>
</evidence>
<protein>
    <recommendedName>
        <fullName evidence="3">Winged helix DNA-binding domain-containing protein</fullName>
    </recommendedName>
</protein>
<name>A0A1D7QPX0_9SPHI</name>
<dbReference type="EMBL" id="CP017141">
    <property type="protein sequence ID" value="AOM80722.1"/>
    <property type="molecule type" value="Genomic_DNA"/>
</dbReference>
<dbReference type="PANTHER" id="PTHR38479">
    <property type="entry name" value="LMO0824 PROTEIN"/>
    <property type="match status" value="1"/>
</dbReference>
<dbReference type="KEGG" id="psty:BFS30_10190"/>
<dbReference type="Pfam" id="PF06224">
    <property type="entry name" value="AlkZ-like"/>
    <property type="match status" value="1"/>
</dbReference>
<organism evidence="1 2">
    <name type="scientific">Pedobacter steynii</name>
    <dbReference type="NCBI Taxonomy" id="430522"/>
    <lineage>
        <taxon>Bacteria</taxon>
        <taxon>Pseudomonadati</taxon>
        <taxon>Bacteroidota</taxon>
        <taxon>Sphingobacteriia</taxon>
        <taxon>Sphingobacteriales</taxon>
        <taxon>Sphingobacteriaceae</taxon>
        <taxon>Pedobacter</taxon>
    </lineage>
</organism>
<evidence type="ECO:0008006" key="3">
    <source>
        <dbReference type="Google" id="ProtNLM"/>
    </source>
</evidence>
<gene>
    <name evidence="1" type="ORF">BFS30_10190</name>
</gene>
<proteinExistence type="predicted"/>
<evidence type="ECO:0000313" key="2">
    <source>
        <dbReference type="Proteomes" id="UP000094313"/>
    </source>
</evidence>
<keyword evidence="2" id="KW-1185">Reference proteome</keyword>
<dbReference type="Proteomes" id="UP000094313">
    <property type="component" value="Chromosome"/>
</dbReference>